<dbReference type="Pfam" id="PF18885">
    <property type="entry name" value="DUF5648"/>
    <property type="match status" value="1"/>
</dbReference>
<dbReference type="GeneID" id="109591703"/>
<reference evidence="4" key="1">
    <citation type="journal article" date="2010" name="Nature">
        <title>The Amphimedon queenslandica genome and the evolution of animal complexity.</title>
        <authorList>
            <person name="Srivastava M."/>
            <person name="Simakov O."/>
            <person name="Chapman J."/>
            <person name="Fahey B."/>
            <person name="Gauthier M.E."/>
            <person name="Mitros T."/>
            <person name="Richards G.S."/>
            <person name="Conaco C."/>
            <person name="Dacre M."/>
            <person name="Hellsten U."/>
            <person name="Larroux C."/>
            <person name="Putnam N.H."/>
            <person name="Stanke M."/>
            <person name="Adamska M."/>
            <person name="Darling A."/>
            <person name="Degnan S.M."/>
            <person name="Oakley T.H."/>
            <person name="Plachetzki D.C."/>
            <person name="Zhai Y."/>
            <person name="Adamski M."/>
            <person name="Calcino A."/>
            <person name="Cummins S.F."/>
            <person name="Goodstein D.M."/>
            <person name="Harris C."/>
            <person name="Jackson D.J."/>
            <person name="Leys S.P."/>
            <person name="Shu S."/>
            <person name="Woodcroft B.J."/>
            <person name="Vervoort M."/>
            <person name="Kosik K.S."/>
            <person name="Manning G."/>
            <person name="Degnan B.M."/>
            <person name="Rokhsar D.S."/>
        </authorList>
    </citation>
    <scope>NUCLEOTIDE SEQUENCE [LARGE SCALE GENOMIC DNA]</scope>
</reference>
<accession>A0AAN0K190</accession>
<feature type="domain" description="DUF5648" evidence="2">
    <location>
        <begin position="115"/>
        <end position="223"/>
    </location>
</feature>
<feature type="compositionally biased region" description="Basic and acidic residues" evidence="1">
    <location>
        <begin position="10"/>
        <end position="28"/>
    </location>
</feature>
<dbReference type="InterPro" id="IPR043708">
    <property type="entry name" value="DUF5648"/>
</dbReference>
<organism evidence="3 4">
    <name type="scientific">Amphimedon queenslandica</name>
    <name type="common">Sponge</name>
    <dbReference type="NCBI Taxonomy" id="400682"/>
    <lineage>
        <taxon>Eukaryota</taxon>
        <taxon>Metazoa</taxon>
        <taxon>Porifera</taxon>
        <taxon>Demospongiae</taxon>
        <taxon>Heteroscleromorpha</taxon>
        <taxon>Haplosclerida</taxon>
        <taxon>Niphatidae</taxon>
        <taxon>Amphimedon</taxon>
    </lineage>
</organism>
<keyword evidence="4" id="KW-1185">Reference proteome</keyword>
<dbReference type="Gene3D" id="1.10.287.1490">
    <property type="match status" value="1"/>
</dbReference>
<name>A0AAN0K190_AMPQE</name>
<evidence type="ECO:0000313" key="3">
    <source>
        <dbReference type="EnsemblMetazoa" id="XP_019862934.1"/>
    </source>
</evidence>
<dbReference type="RefSeq" id="XP_019862934.1">
    <property type="nucleotide sequence ID" value="XM_020007375.1"/>
</dbReference>
<proteinExistence type="predicted"/>
<dbReference type="AlphaFoldDB" id="A0AAN0K190"/>
<feature type="region of interest" description="Disordered" evidence="1">
    <location>
        <begin position="1"/>
        <end position="28"/>
    </location>
</feature>
<sequence>AYENKSLTNELERLKREKKQNEDKLEDGKKEISVLKEKLKELEKELAEKEEENKSLTENLKAKPKCTCPPDIAELVKAASGSLVPLYRYLGSSNGTNHFYTTSPDEIGTTTPGQIDKRGYRSEGIAAYIYADPPLLVAPAVVPLYRYYHEGIRDHLYTTDFNELACGEGNPDGYNYEGIQGYCFKNSLPGINRPLYRYWSDNANDHFYTTNESEIGTTTRESWL</sequence>
<reference evidence="3" key="2">
    <citation type="submission" date="2024-06" db="UniProtKB">
        <authorList>
            <consortium name="EnsemblMetazoa"/>
        </authorList>
    </citation>
    <scope>IDENTIFICATION</scope>
</reference>
<dbReference type="EnsemblMetazoa" id="XM_020007375.1">
    <property type="protein sequence ID" value="XP_019862934.1"/>
    <property type="gene ID" value="LOC109591703"/>
</dbReference>
<evidence type="ECO:0000256" key="1">
    <source>
        <dbReference type="SAM" id="MobiDB-lite"/>
    </source>
</evidence>
<dbReference type="KEGG" id="aqu:109591703"/>
<dbReference type="Proteomes" id="UP000007879">
    <property type="component" value="Unassembled WGS sequence"/>
</dbReference>
<evidence type="ECO:0000259" key="2">
    <source>
        <dbReference type="Pfam" id="PF18885"/>
    </source>
</evidence>
<evidence type="ECO:0000313" key="4">
    <source>
        <dbReference type="Proteomes" id="UP000007879"/>
    </source>
</evidence>
<protein>
    <recommendedName>
        <fullName evidence="2">DUF5648 domain-containing protein</fullName>
    </recommendedName>
</protein>